<dbReference type="AlphaFoldDB" id="A0A074J1Z5"/>
<dbReference type="InterPro" id="IPR039422">
    <property type="entry name" value="MarR/SlyA-like"/>
</dbReference>
<dbReference type="SMART" id="SM00347">
    <property type="entry name" value="HTH_MARR"/>
    <property type="match status" value="1"/>
</dbReference>
<protein>
    <recommendedName>
        <fullName evidence="1">HTH marR-type domain-containing protein</fullName>
    </recommendedName>
</protein>
<proteinExistence type="predicted"/>
<name>A0A074J1Z5_9RHOB</name>
<organism evidence="2 3">
    <name type="scientific">Thioclava indica</name>
    <dbReference type="NCBI Taxonomy" id="1353528"/>
    <lineage>
        <taxon>Bacteria</taxon>
        <taxon>Pseudomonadati</taxon>
        <taxon>Pseudomonadota</taxon>
        <taxon>Alphaproteobacteria</taxon>
        <taxon>Rhodobacterales</taxon>
        <taxon>Paracoccaceae</taxon>
        <taxon>Thioclava</taxon>
    </lineage>
</organism>
<dbReference type="PANTHER" id="PTHR33164">
    <property type="entry name" value="TRANSCRIPTIONAL REGULATOR, MARR FAMILY"/>
    <property type="match status" value="1"/>
</dbReference>
<dbReference type="PRINTS" id="PR00598">
    <property type="entry name" value="HTHMARR"/>
</dbReference>
<dbReference type="PANTHER" id="PTHR33164:SF43">
    <property type="entry name" value="HTH-TYPE TRANSCRIPTIONAL REPRESSOR YETL"/>
    <property type="match status" value="1"/>
</dbReference>
<dbReference type="SUPFAM" id="SSF46785">
    <property type="entry name" value="Winged helix' DNA-binding domain"/>
    <property type="match status" value="1"/>
</dbReference>
<dbReference type="Gene3D" id="1.10.10.10">
    <property type="entry name" value="Winged helix-like DNA-binding domain superfamily/Winged helix DNA-binding domain"/>
    <property type="match status" value="1"/>
</dbReference>
<evidence type="ECO:0000313" key="2">
    <source>
        <dbReference type="EMBL" id="KEO51431.1"/>
    </source>
</evidence>
<dbReference type="OrthoDB" id="8906692at2"/>
<dbReference type="GO" id="GO:0003700">
    <property type="term" value="F:DNA-binding transcription factor activity"/>
    <property type="evidence" value="ECO:0007669"/>
    <property type="project" value="InterPro"/>
</dbReference>
<sequence length="153" mass="17153">MDQDIEIKSVLPDFELDAFLPYVLAEAAQKLSRDLAAIYRDCGLSTPQWRVMVHLFYSGQVSVRDIERRVSMEKSKVSRAAARLETAGLVEKRADPADGRLVALSLTDQGRALMARLLPRALEYQRQLEGLLGPDLNGFRHALTRLLNSEKTA</sequence>
<dbReference type="PROSITE" id="PS50995">
    <property type="entry name" value="HTH_MARR_2"/>
    <property type="match status" value="1"/>
</dbReference>
<dbReference type="InterPro" id="IPR011991">
    <property type="entry name" value="ArsR-like_HTH"/>
</dbReference>
<accession>A0A074J1Z5</accession>
<dbReference type="RefSeq" id="WP_051697427.1">
    <property type="nucleotide sequence ID" value="NZ_AUNB01000095.1"/>
</dbReference>
<dbReference type="STRING" id="1353528.DT23_09090"/>
<dbReference type="InterPro" id="IPR036390">
    <property type="entry name" value="WH_DNA-bd_sf"/>
</dbReference>
<reference evidence="2 3" key="1">
    <citation type="journal article" date="2015" name="Antonie Van Leeuwenhoek">
        <title>Thioclava indica sp. nov., isolated from surface seawater of the Indian Ocean.</title>
        <authorList>
            <person name="Liu Y."/>
            <person name="Lai Q."/>
            <person name="Du J."/>
            <person name="Xu H."/>
            <person name="Jiang L."/>
            <person name="Shao Z."/>
        </authorList>
    </citation>
    <scope>NUCLEOTIDE SEQUENCE [LARGE SCALE GENOMIC DNA]</scope>
    <source>
        <strain evidence="2 3">DT23-4</strain>
    </source>
</reference>
<comment type="caution">
    <text evidence="2">The sequence shown here is derived from an EMBL/GenBank/DDBJ whole genome shotgun (WGS) entry which is preliminary data.</text>
</comment>
<dbReference type="GO" id="GO:0006950">
    <property type="term" value="P:response to stress"/>
    <property type="evidence" value="ECO:0007669"/>
    <property type="project" value="TreeGrafter"/>
</dbReference>
<dbReference type="eggNOG" id="COG1846">
    <property type="taxonomic scope" value="Bacteria"/>
</dbReference>
<gene>
    <name evidence="2" type="ORF">DT23_09090</name>
</gene>
<keyword evidence="3" id="KW-1185">Reference proteome</keyword>
<dbReference type="Pfam" id="PF12802">
    <property type="entry name" value="MarR_2"/>
    <property type="match status" value="1"/>
</dbReference>
<feature type="domain" description="HTH marR-type" evidence="1">
    <location>
        <begin position="17"/>
        <end position="148"/>
    </location>
</feature>
<evidence type="ECO:0000259" key="1">
    <source>
        <dbReference type="PROSITE" id="PS50995"/>
    </source>
</evidence>
<evidence type="ECO:0000313" key="3">
    <source>
        <dbReference type="Proteomes" id="UP000027471"/>
    </source>
</evidence>
<dbReference type="CDD" id="cd00090">
    <property type="entry name" value="HTH_ARSR"/>
    <property type="match status" value="1"/>
</dbReference>
<dbReference type="EMBL" id="AUNB01000095">
    <property type="protein sequence ID" value="KEO51431.1"/>
    <property type="molecule type" value="Genomic_DNA"/>
</dbReference>
<dbReference type="Proteomes" id="UP000027471">
    <property type="component" value="Unassembled WGS sequence"/>
</dbReference>
<dbReference type="InterPro" id="IPR036388">
    <property type="entry name" value="WH-like_DNA-bd_sf"/>
</dbReference>
<dbReference type="InterPro" id="IPR000835">
    <property type="entry name" value="HTH_MarR-typ"/>
</dbReference>